<protein>
    <recommendedName>
        <fullName evidence="4">Mediator of RNA polymerase II transcription subunit 20</fullName>
    </recommendedName>
    <alternativeName>
        <fullName evidence="4">Mediator complex subunit 20</fullName>
    </alternativeName>
</protein>
<comment type="similarity">
    <text evidence="2 4">Belongs to the Mediator complex subunit 20 family.</text>
</comment>
<proteinExistence type="inferred from homology"/>
<evidence type="ECO:0000313" key="5">
    <source>
        <dbReference type="EMBL" id="KAG2187059.1"/>
    </source>
</evidence>
<dbReference type="Pfam" id="PF08612">
    <property type="entry name" value="Med20"/>
    <property type="match status" value="1"/>
</dbReference>
<dbReference type="PANTHER" id="PTHR12465:SF0">
    <property type="entry name" value="MEDIATOR OF RNA POLYMERASE II TRANSCRIPTION SUBUNIT 20"/>
    <property type="match status" value="1"/>
</dbReference>
<evidence type="ECO:0000256" key="1">
    <source>
        <dbReference type="ARBA" id="ARBA00004123"/>
    </source>
</evidence>
<dbReference type="AlphaFoldDB" id="A0A8H7UQB7"/>
<accession>A0A8H7UQB7</accession>
<keyword evidence="4" id="KW-0805">Transcription regulation</keyword>
<evidence type="ECO:0000256" key="3">
    <source>
        <dbReference type="ARBA" id="ARBA00023242"/>
    </source>
</evidence>
<comment type="caution">
    <text evidence="5">The sequence shown here is derived from an EMBL/GenBank/DDBJ whole genome shotgun (WGS) entry which is preliminary data.</text>
</comment>
<keyword evidence="6" id="KW-1185">Reference proteome</keyword>
<dbReference type="InterPro" id="IPR013921">
    <property type="entry name" value="Mediator_Med20"/>
</dbReference>
<keyword evidence="4" id="KW-0010">Activator</keyword>
<dbReference type="EMBL" id="JAEPRA010000004">
    <property type="protein sequence ID" value="KAG2187059.1"/>
    <property type="molecule type" value="Genomic_DNA"/>
</dbReference>
<name>A0A8H7UQB7_9FUNG</name>
<reference evidence="5" key="1">
    <citation type="submission" date="2020-12" db="EMBL/GenBank/DDBJ databases">
        <title>Metabolic potential, ecology and presence of endohyphal bacteria is reflected in genomic diversity of Mucoromycotina.</title>
        <authorList>
            <person name="Muszewska A."/>
            <person name="Okrasinska A."/>
            <person name="Steczkiewicz K."/>
            <person name="Drgas O."/>
            <person name="Orlowska M."/>
            <person name="Perlinska-Lenart U."/>
            <person name="Aleksandrzak-Piekarczyk T."/>
            <person name="Szatraj K."/>
            <person name="Zielenkiewicz U."/>
            <person name="Pilsyk S."/>
            <person name="Malc E."/>
            <person name="Mieczkowski P."/>
            <person name="Kruszewska J.S."/>
            <person name="Biernat P."/>
            <person name="Pawlowska J."/>
        </authorList>
    </citation>
    <scope>NUCLEOTIDE SEQUENCE</scope>
    <source>
        <strain evidence="5">WA0000051536</strain>
    </source>
</reference>
<comment type="subcellular location">
    <subcellularLocation>
        <location evidence="1 4">Nucleus</location>
    </subcellularLocation>
</comment>
<dbReference type="GO" id="GO:0016592">
    <property type="term" value="C:mediator complex"/>
    <property type="evidence" value="ECO:0007669"/>
    <property type="project" value="InterPro"/>
</dbReference>
<keyword evidence="3 4" id="KW-0539">Nucleus</keyword>
<dbReference type="GO" id="GO:0003713">
    <property type="term" value="F:transcription coactivator activity"/>
    <property type="evidence" value="ECO:0007669"/>
    <property type="project" value="TreeGrafter"/>
</dbReference>
<evidence type="ECO:0000313" key="6">
    <source>
        <dbReference type="Proteomes" id="UP000612746"/>
    </source>
</evidence>
<comment type="function">
    <text evidence="4">Component of the Mediator complex, a coactivator involved in the regulated transcription of nearly all RNA polymerase II-dependent genes. Mediator functions as a bridge to convey information from gene-specific regulatory proteins to the basal RNA polymerase II transcription machinery. Mediator is recruited to promoters by direct interactions with regulatory proteins and serves as a scaffold for the assembly of a functional preinitiation complex with RNA polymerase II and the general transcription factors.</text>
</comment>
<dbReference type="OrthoDB" id="1854899at2759"/>
<keyword evidence="4" id="KW-0804">Transcription</keyword>
<comment type="subunit">
    <text evidence="4">Component of the Mediator complex.</text>
</comment>
<dbReference type="Gene3D" id="3.30.310.180">
    <property type="match status" value="1"/>
</dbReference>
<dbReference type="GO" id="GO:0006357">
    <property type="term" value="P:regulation of transcription by RNA polymerase II"/>
    <property type="evidence" value="ECO:0007669"/>
    <property type="project" value="InterPro"/>
</dbReference>
<dbReference type="Proteomes" id="UP000612746">
    <property type="component" value="Unassembled WGS sequence"/>
</dbReference>
<organism evidence="5 6">
    <name type="scientific">Umbelopsis vinacea</name>
    <dbReference type="NCBI Taxonomy" id="44442"/>
    <lineage>
        <taxon>Eukaryota</taxon>
        <taxon>Fungi</taxon>
        <taxon>Fungi incertae sedis</taxon>
        <taxon>Mucoromycota</taxon>
        <taxon>Mucoromycotina</taxon>
        <taxon>Umbelopsidomycetes</taxon>
        <taxon>Umbelopsidales</taxon>
        <taxon>Umbelopsidaceae</taxon>
        <taxon>Umbelopsis</taxon>
    </lineage>
</organism>
<evidence type="ECO:0000256" key="4">
    <source>
        <dbReference type="RuleBase" id="RU364152"/>
    </source>
</evidence>
<sequence>MVSSIVRWKNATGMRDFTTIDEHVIKTLHGKNTGRWGLTCKVYRDNSRNNTGKLLYQISLAQQPRQLYCMVDGGVVVEVERDVEAIFSRLKNLWVVRQSATIEASTLNGPHGTSYDIGDFTLRVANILLGSTYKGLLLEVEYRPCSSPDGATQIIQDFVESLIPPNAQISMDTEYDYEKVGLSSAEFTIAHTGYQYMLLFRKDSLL</sequence>
<gene>
    <name evidence="4" type="primary">MED20</name>
    <name evidence="5" type="ORF">INT44_003287</name>
</gene>
<dbReference type="PANTHER" id="PTHR12465">
    <property type="entry name" value="UBIQUITIN SPECIFIC PROTEASE HOMOLOG 49"/>
    <property type="match status" value="1"/>
</dbReference>
<evidence type="ECO:0000256" key="2">
    <source>
        <dbReference type="ARBA" id="ARBA00010743"/>
    </source>
</evidence>